<keyword evidence="3" id="KW-0687">Ribonucleoprotein</keyword>
<proteinExistence type="predicted"/>
<evidence type="ECO:0000259" key="2">
    <source>
        <dbReference type="PROSITE" id="PS51358"/>
    </source>
</evidence>
<dbReference type="PANTHER" id="PTHR13904">
    <property type="entry name" value="PRE-MRNA SPLICING FACTOR PRP31"/>
    <property type="match status" value="1"/>
</dbReference>
<evidence type="ECO:0000313" key="3">
    <source>
        <dbReference type="EMBL" id="GAA52339.1"/>
    </source>
</evidence>
<dbReference type="GO" id="GO:0005687">
    <property type="term" value="C:U4 snRNP"/>
    <property type="evidence" value="ECO:0007669"/>
    <property type="project" value="TreeGrafter"/>
</dbReference>
<feature type="region of interest" description="Disordered" evidence="1">
    <location>
        <begin position="311"/>
        <end position="333"/>
    </location>
</feature>
<dbReference type="AlphaFoldDB" id="G7YHA6"/>
<dbReference type="Gene3D" id="1.10.287.4070">
    <property type="match status" value="2"/>
</dbReference>
<dbReference type="GO" id="GO:0071011">
    <property type="term" value="C:precatalytic spliceosome"/>
    <property type="evidence" value="ECO:0007669"/>
    <property type="project" value="TreeGrafter"/>
</dbReference>
<dbReference type="InterPro" id="IPR042239">
    <property type="entry name" value="Nop_C"/>
</dbReference>
<dbReference type="GO" id="GO:0046540">
    <property type="term" value="C:U4/U6 x U5 tri-snRNP complex"/>
    <property type="evidence" value="ECO:0007669"/>
    <property type="project" value="InterPro"/>
</dbReference>
<dbReference type="InterPro" id="IPR002687">
    <property type="entry name" value="Nop_dom"/>
</dbReference>
<dbReference type="Gene3D" id="1.10.246.90">
    <property type="entry name" value="Nop domain"/>
    <property type="match status" value="1"/>
</dbReference>
<accession>G7YHA6</accession>
<feature type="domain" description="Nop" evidence="2">
    <location>
        <begin position="187"/>
        <end position="305"/>
    </location>
</feature>
<name>G7YHA6_CLOSI</name>
<dbReference type="InterPro" id="IPR036070">
    <property type="entry name" value="Nop_dom_sf"/>
</dbReference>
<evidence type="ECO:0000313" key="4">
    <source>
        <dbReference type="Proteomes" id="UP000008909"/>
    </source>
</evidence>
<dbReference type="FunFam" id="1.10.246.90:FF:000002">
    <property type="entry name" value="U4/U6 small nuclear ribonucleoprotein Prp31"/>
    <property type="match status" value="1"/>
</dbReference>
<dbReference type="SMART" id="SM00931">
    <property type="entry name" value="NOSIC"/>
    <property type="match status" value="1"/>
</dbReference>
<reference key="2">
    <citation type="submission" date="2011-10" db="EMBL/GenBank/DDBJ databases">
        <title>The genome and transcriptome sequence of Clonorchis sinensis provide insights into the carcinogenic liver fluke.</title>
        <authorList>
            <person name="Wang X."/>
            <person name="Huang Y."/>
            <person name="Chen W."/>
            <person name="Liu H."/>
            <person name="Guo L."/>
            <person name="Chen Y."/>
            <person name="Luo F."/>
            <person name="Zhou W."/>
            <person name="Sun J."/>
            <person name="Mao Q."/>
            <person name="Liang P."/>
            <person name="Zhou C."/>
            <person name="Tian Y."/>
            <person name="Men J."/>
            <person name="Lv X."/>
            <person name="Huang L."/>
            <person name="Zhou J."/>
            <person name="Hu Y."/>
            <person name="Li R."/>
            <person name="Zhang F."/>
            <person name="Lei H."/>
            <person name="Li X."/>
            <person name="Hu X."/>
            <person name="Liang C."/>
            <person name="Xu J."/>
            <person name="Wu Z."/>
            <person name="Yu X."/>
        </authorList>
    </citation>
    <scope>NUCLEOTIDE SEQUENCE</scope>
    <source>
        <strain>Henan</strain>
    </source>
</reference>
<dbReference type="GO" id="GO:0000244">
    <property type="term" value="P:spliceosomal tri-snRNP complex assembly"/>
    <property type="evidence" value="ECO:0007669"/>
    <property type="project" value="InterPro"/>
</dbReference>
<gene>
    <name evidence="3" type="ORF">CLF_107870</name>
</gene>
<dbReference type="EMBL" id="DF143277">
    <property type="protein sequence ID" value="GAA52339.1"/>
    <property type="molecule type" value="Genomic_DNA"/>
</dbReference>
<protein>
    <submittedName>
        <fullName evidence="3">U4/U6 small nuclear ribonucleoprotein PRP31</fullName>
    </submittedName>
</protein>
<keyword evidence="4" id="KW-1185">Reference proteome</keyword>
<dbReference type="Pfam" id="PF01798">
    <property type="entry name" value="Nop"/>
    <property type="match status" value="1"/>
</dbReference>
<feature type="compositionally biased region" description="Basic and acidic residues" evidence="1">
    <location>
        <begin position="322"/>
        <end position="333"/>
    </location>
</feature>
<dbReference type="SUPFAM" id="SSF89124">
    <property type="entry name" value="Nop domain"/>
    <property type="match status" value="1"/>
</dbReference>
<dbReference type="InterPro" id="IPR012976">
    <property type="entry name" value="NOSIC"/>
</dbReference>
<dbReference type="InterPro" id="IPR027105">
    <property type="entry name" value="Prp31"/>
</dbReference>
<evidence type="ECO:0000256" key="1">
    <source>
        <dbReference type="SAM" id="MobiDB-lite"/>
    </source>
</evidence>
<reference evidence="3" key="1">
    <citation type="journal article" date="2011" name="Genome Biol.">
        <title>The draft genome of the carcinogenic human liver fluke Clonorchis sinensis.</title>
        <authorList>
            <person name="Wang X."/>
            <person name="Chen W."/>
            <person name="Huang Y."/>
            <person name="Sun J."/>
            <person name="Men J."/>
            <person name="Liu H."/>
            <person name="Luo F."/>
            <person name="Guo L."/>
            <person name="Lv X."/>
            <person name="Deng C."/>
            <person name="Zhou C."/>
            <person name="Fan Y."/>
            <person name="Li X."/>
            <person name="Huang L."/>
            <person name="Hu Y."/>
            <person name="Liang C."/>
            <person name="Hu X."/>
            <person name="Xu J."/>
            <person name="Yu X."/>
        </authorList>
    </citation>
    <scope>NUCLEOTIDE SEQUENCE [LARGE SCALE GENOMIC DNA]</scope>
    <source>
        <strain evidence="3">Henan</strain>
    </source>
</reference>
<dbReference type="PROSITE" id="PS51358">
    <property type="entry name" value="NOP"/>
    <property type="match status" value="1"/>
</dbReference>
<sequence>MSLAEELLADLDDAETAEEHIADGADDELEDVSMTLGTDGSFVLPVDDKPVNSVKSMTFSSAPITAFAKLRHSEKLSKVMSDLDYYSKKPKRDKIHGPVESDPEYQCIVEANNLMVEIDNEINIIHKYVRDLYSNRFPELESLVPLCLDYLKVVLLSRIMEACTMAIELQEMRSAMLTYVESRMSFIAPNTSILVGASTAAKLMGHAGGLTALTKMPSCNILVLGAQKRLLSGFSNASVLPHTGYIFNAEVVQKLPPDLRYKAARLLANKVALAARVDLFHEASDGHIGEKLMLEVERKFDKWQEPPPVKTIKALPAPIDPPAKKRGDGVIGR</sequence>
<dbReference type="Proteomes" id="UP000008909">
    <property type="component" value="Unassembled WGS sequence"/>
</dbReference>
<dbReference type="PANTHER" id="PTHR13904:SF0">
    <property type="entry name" value="U4_U6 SMALL NUCLEAR RIBONUCLEOPROTEIN PRP31"/>
    <property type="match status" value="1"/>
</dbReference>
<organism evidence="3 4">
    <name type="scientific">Clonorchis sinensis</name>
    <name type="common">Chinese liver fluke</name>
    <dbReference type="NCBI Taxonomy" id="79923"/>
    <lineage>
        <taxon>Eukaryota</taxon>
        <taxon>Metazoa</taxon>
        <taxon>Spiralia</taxon>
        <taxon>Lophotrochozoa</taxon>
        <taxon>Platyhelminthes</taxon>
        <taxon>Trematoda</taxon>
        <taxon>Digenea</taxon>
        <taxon>Opisthorchiida</taxon>
        <taxon>Opisthorchiata</taxon>
        <taxon>Opisthorchiidae</taxon>
        <taxon>Clonorchis</taxon>
    </lineage>
</organism>